<evidence type="ECO:0000313" key="2">
    <source>
        <dbReference type="RefSeq" id="XP_075076446.1"/>
    </source>
</evidence>
<evidence type="ECO:0000313" key="1">
    <source>
        <dbReference type="Proteomes" id="UP000790787"/>
    </source>
</evidence>
<protein>
    <submittedName>
        <fullName evidence="2">Uncharacterized protein LOC142163090</fullName>
    </submittedName>
</protein>
<sequence>MYAFVALYVSIKGWEFCKPIIVVDGSFLKATYRGILLTACSQDVGGKILPLAYAIIDSENEASWRWFFESFKEAFGDRDGMCIVCDRNESIAKATLIVYPQVSHCVCIWHLWNNIKDRYKRSQEELREIFFATARAYTIQEFNHHVTEMEQKDGRVKDYLFDIGCHRRCRAHVKVNRTMTMTSNIAESLNSATKQARELPVLVEEIRILIKRWNYTNRNIVQALFTKLTIKYNAILDENLDASQHMMVRPSTESLHSVIGNGRLFIVCLGERTCSCRRFQLDQILCLHAWSVLRSKNLEGEDYCYMYYINEYMLQPYDISIIPLPDKSTWTIPAEVL</sequence>
<gene>
    <name evidence="2" type="primary">LOC142163090</name>
</gene>
<dbReference type="RefSeq" id="XP_075076446.1">
    <property type="nucleotide sequence ID" value="XM_075220345.1"/>
</dbReference>
<name>A0AC58RUN0_TOBAC</name>
<keyword evidence="1" id="KW-1185">Reference proteome</keyword>
<organism evidence="1 2">
    <name type="scientific">Nicotiana tabacum</name>
    <name type="common">Common tobacco</name>
    <dbReference type="NCBI Taxonomy" id="4097"/>
    <lineage>
        <taxon>Eukaryota</taxon>
        <taxon>Viridiplantae</taxon>
        <taxon>Streptophyta</taxon>
        <taxon>Embryophyta</taxon>
        <taxon>Tracheophyta</taxon>
        <taxon>Spermatophyta</taxon>
        <taxon>Magnoliopsida</taxon>
        <taxon>eudicotyledons</taxon>
        <taxon>Gunneridae</taxon>
        <taxon>Pentapetalae</taxon>
        <taxon>asterids</taxon>
        <taxon>lamiids</taxon>
        <taxon>Solanales</taxon>
        <taxon>Solanaceae</taxon>
        <taxon>Nicotianoideae</taxon>
        <taxon>Nicotianeae</taxon>
        <taxon>Nicotiana</taxon>
    </lineage>
</organism>
<accession>A0AC58RUN0</accession>
<reference evidence="1" key="1">
    <citation type="journal article" date="2014" name="Nat. Commun.">
        <title>The tobacco genome sequence and its comparison with those of tomato and potato.</title>
        <authorList>
            <person name="Sierro N."/>
            <person name="Battey J.N."/>
            <person name="Ouadi S."/>
            <person name="Bakaher N."/>
            <person name="Bovet L."/>
            <person name="Willig A."/>
            <person name="Goepfert S."/>
            <person name="Peitsch M.C."/>
            <person name="Ivanov N.V."/>
        </authorList>
    </citation>
    <scope>NUCLEOTIDE SEQUENCE [LARGE SCALE GENOMIC DNA]</scope>
</reference>
<dbReference type="Proteomes" id="UP000790787">
    <property type="component" value="Chromosome 8"/>
</dbReference>
<proteinExistence type="predicted"/>
<reference evidence="2" key="2">
    <citation type="submission" date="2025-08" db="UniProtKB">
        <authorList>
            <consortium name="RefSeq"/>
        </authorList>
    </citation>
    <scope>IDENTIFICATION</scope>
    <source>
        <tissue evidence="2">Leaf</tissue>
    </source>
</reference>